<proteinExistence type="predicted"/>
<dbReference type="RefSeq" id="WP_281268952.1">
    <property type="nucleotide sequence ID" value="NZ_UGGU01000004.1"/>
</dbReference>
<dbReference type="EMBL" id="UGGU01000004">
    <property type="protein sequence ID" value="STO35685.1"/>
    <property type="molecule type" value="Genomic_DNA"/>
</dbReference>
<dbReference type="EMBL" id="UGGU01000004">
    <property type="protein sequence ID" value="STO35691.1"/>
    <property type="molecule type" value="Genomic_DNA"/>
</dbReference>
<keyword evidence="3" id="KW-1185">Reference proteome</keyword>
<gene>
    <name evidence="1" type="ORF">NCTC10723_01892</name>
    <name evidence="2" type="ORF">NCTC10723_01898</name>
</gene>
<evidence type="ECO:0000313" key="1">
    <source>
        <dbReference type="EMBL" id="STO35685.1"/>
    </source>
</evidence>
<dbReference type="Proteomes" id="UP000255328">
    <property type="component" value="Unassembled WGS sequence"/>
</dbReference>
<evidence type="ECO:0000313" key="3">
    <source>
        <dbReference type="Proteomes" id="UP000255328"/>
    </source>
</evidence>
<protein>
    <recommendedName>
        <fullName evidence="4">SHOCT domain-containing protein</fullName>
    </recommendedName>
</protein>
<reference evidence="1 3" key="1">
    <citation type="submission" date="2018-06" db="EMBL/GenBank/DDBJ databases">
        <authorList>
            <consortium name="Pathogen Informatics"/>
            <person name="Doyle S."/>
        </authorList>
    </citation>
    <scope>NUCLEOTIDE SEQUENCE [LARGE SCALE GENOMIC DNA]</scope>
    <source>
        <strain evidence="1 3">NCTC10723</strain>
    </source>
</reference>
<sequence length="43" mass="5452">MKSYKRDLRKLLKLYDRGEIGEREYFETKAELEKIYRIWELIK</sequence>
<accession>A0A377GZE3</accession>
<organism evidence="1 3">
    <name type="scientific">Fusobacterium necrogenes</name>
    <dbReference type="NCBI Taxonomy" id="858"/>
    <lineage>
        <taxon>Bacteria</taxon>
        <taxon>Fusobacteriati</taxon>
        <taxon>Fusobacteriota</taxon>
        <taxon>Fusobacteriia</taxon>
        <taxon>Fusobacteriales</taxon>
        <taxon>Fusobacteriaceae</taxon>
        <taxon>Fusobacterium</taxon>
    </lineage>
</organism>
<evidence type="ECO:0000313" key="2">
    <source>
        <dbReference type="EMBL" id="STO35691.1"/>
    </source>
</evidence>
<dbReference type="AlphaFoldDB" id="A0A377GZE3"/>
<evidence type="ECO:0008006" key="4">
    <source>
        <dbReference type="Google" id="ProtNLM"/>
    </source>
</evidence>
<name>A0A377GZE3_9FUSO</name>